<dbReference type="Gene3D" id="3.40.50.150">
    <property type="entry name" value="Vaccinia Virus protein VP39"/>
    <property type="match status" value="1"/>
</dbReference>
<dbReference type="PANTHER" id="PTHR22807">
    <property type="entry name" value="NOP2 YEAST -RELATED NOL1/NOP2/FMU SUN DOMAIN-CONTAINING"/>
    <property type="match status" value="1"/>
</dbReference>
<reference evidence="1 2" key="1">
    <citation type="journal article" date="2008" name="Nature">
        <title>The Phaeodactylum genome reveals the evolutionary history of diatom genomes.</title>
        <authorList>
            <person name="Bowler C."/>
            <person name="Allen A.E."/>
            <person name="Badger J.H."/>
            <person name="Grimwood J."/>
            <person name="Jabbari K."/>
            <person name="Kuo A."/>
            <person name="Maheswari U."/>
            <person name="Martens C."/>
            <person name="Maumus F."/>
            <person name="Otillar R.P."/>
            <person name="Rayko E."/>
            <person name="Salamov A."/>
            <person name="Vandepoele K."/>
            <person name="Beszteri B."/>
            <person name="Gruber A."/>
            <person name="Heijde M."/>
            <person name="Katinka M."/>
            <person name="Mock T."/>
            <person name="Valentin K."/>
            <person name="Verret F."/>
            <person name="Berges J.A."/>
            <person name="Brownlee C."/>
            <person name="Cadoret J.P."/>
            <person name="Chiovitti A."/>
            <person name="Choi C.J."/>
            <person name="Coesel S."/>
            <person name="De Martino A."/>
            <person name="Detter J.C."/>
            <person name="Durkin C."/>
            <person name="Falciatore A."/>
            <person name="Fournet J."/>
            <person name="Haruta M."/>
            <person name="Huysman M.J."/>
            <person name="Jenkins B.D."/>
            <person name="Jiroutova K."/>
            <person name="Jorgensen R.E."/>
            <person name="Joubert Y."/>
            <person name="Kaplan A."/>
            <person name="Kroger N."/>
            <person name="Kroth P.G."/>
            <person name="La Roche J."/>
            <person name="Lindquist E."/>
            <person name="Lommer M."/>
            <person name="Martin-Jezequel V."/>
            <person name="Lopez P.J."/>
            <person name="Lucas S."/>
            <person name="Mangogna M."/>
            <person name="McGinnis K."/>
            <person name="Medlin L.K."/>
            <person name="Montsant A."/>
            <person name="Oudot-Le Secq M.P."/>
            <person name="Napoli C."/>
            <person name="Obornik M."/>
            <person name="Parker M.S."/>
            <person name="Petit J.L."/>
            <person name="Porcel B.M."/>
            <person name="Poulsen N."/>
            <person name="Robison M."/>
            <person name="Rychlewski L."/>
            <person name="Rynearson T.A."/>
            <person name="Schmutz J."/>
            <person name="Shapiro H."/>
            <person name="Siaut M."/>
            <person name="Stanley M."/>
            <person name="Sussman M.R."/>
            <person name="Taylor A.R."/>
            <person name="Vardi A."/>
            <person name="von Dassow P."/>
            <person name="Vyverman W."/>
            <person name="Willis A."/>
            <person name="Wyrwicz L.S."/>
            <person name="Rokhsar D.S."/>
            <person name="Weissenbach J."/>
            <person name="Armbrust E.V."/>
            <person name="Green B.R."/>
            <person name="Van de Peer Y."/>
            <person name="Grigoriev I.V."/>
        </authorList>
    </citation>
    <scope>NUCLEOTIDE SEQUENCE [LARGE SCALE GENOMIC DNA]</scope>
    <source>
        <strain evidence="1 2">CCAP 1055/1</strain>
    </source>
</reference>
<protein>
    <recommendedName>
        <fullName evidence="3">SAM-dependent MTase RsmB/NOP-type domain-containing protein</fullName>
    </recommendedName>
</protein>
<dbReference type="GeneID" id="7201935"/>
<keyword evidence="2" id="KW-1185">Reference proteome</keyword>
<evidence type="ECO:0008006" key="3">
    <source>
        <dbReference type="Google" id="ProtNLM"/>
    </source>
</evidence>
<dbReference type="KEGG" id="pti:PHATRDRAFT_47143"/>
<dbReference type="Proteomes" id="UP000000759">
    <property type="component" value="Chromosome 12"/>
</dbReference>
<dbReference type="RefSeq" id="XP_002181233.1">
    <property type="nucleotide sequence ID" value="XM_002181197.1"/>
</dbReference>
<dbReference type="PANTHER" id="PTHR22807:SF16">
    <property type="entry name" value="SAM-DEPENDENT MTASE RSMB_NOP-TYPE DOMAIN-CONTAINING PROTEIN"/>
    <property type="match status" value="1"/>
</dbReference>
<dbReference type="STRING" id="556484.B7G2M5"/>
<dbReference type="CDD" id="cd02440">
    <property type="entry name" value="AdoMet_MTases"/>
    <property type="match status" value="1"/>
</dbReference>
<evidence type="ECO:0000313" key="1">
    <source>
        <dbReference type="EMBL" id="EEC47156.1"/>
    </source>
</evidence>
<sequence>MSDQASEKSPTLTGKNLQKFYAQHDVNLESLLEAGNGCFPCRFIRLNPRWDRDETLQLLKAELPTPSVYPIPVPWLDDAFGFYALPGDFPLQRSKSFQSARVYGHDVSSGAAVAALLTDQHDAHTPIIEAAGAHSETHNGQPLQLRVLDLCCSPGLKLCAMSDFLNHQGTPAMVIGVDVSESRMAVCKKVVHKYQLMHEGITRSSTLATPSDDSRIRLYLADGTTFGMENRSLNLVFDSVAASEENVLGKRKRMNKSARARQRKRLDALISLEQPKHCDSLLSSSNTPIISLFDRVLNCKSD</sequence>
<dbReference type="InterPro" id="IPR029063">
    <property type="entry name" value="SAM-dependent_MTases_sf"/>
</dbReference>
<dbReference type="OrthoDB" id="427002at2759"/>
<dbReference type="eggNOG" id="KOG1122">
    <property type="taxonomic scope" value="Eukaryota"/>
</dbReference>
<dbReference type="HOGENOM" id="CLU_985043_0_0_1"/>
<evidence type="ECO:0000313" key="2">
    <source>
        <dbReference type="Proteomes" id="UP000000759"/>
    </source>
</evidence>
<gene>
    <name evidence="1" type="ORF">PHATRDRAFT_47143</name>
</gene>
<dbReference type="PaxDb" id="2850-Phatr47143"/>
<accession>B7G2M5</accession>
<dbReference type="GO" id="GO:0008173">
    <property type="term" value="F:RNA methyltransferase activity"/>
    <property type="evidence" value="ECO:0007669"/>
    <property type="project" value="InterPro"/>
</dbReference>
<proteinExistence type="predicted"/>
<dbReference type="SUPFAM" id="SSF53335">
    <property type="entry name" value="S-adenosyl-L-methionine-dependent methyltransferases"/>
    <property type="match status" value="1"/>
</dbReference>
<dbReference type="InParanoid" id="B7G2M5"/>
<dbReference type="EMBL" id="CM000614">
    <property type="protein sequence ID" value="EEC47156.1"/>
    <property type="molecule type" value="Genomic_DNA"/>
</dbReference>
<organism evidence="1 2">
    <name type="scientific">Phaeodactylum tricornutum (strain CCAP 1055/1)</name>
    <dbReference type="NCBI Taxonomy" id="556484"/>
    <lineage>
        <taxon>Eukaryota</taxon>
        <taxon>Sar</taxon>
        <taxon>Stramenopiles</taxon>
        <taxon>Ochrophyta</taxon>
        <taxon>Bacillariophyta</taxon>
        <taxon>Bacillariophyceae</taxon>
        <taxon>Bacillariophycidae</taxon>
        <taxon>Naviculales</taxon>
        <taxon>Phaeodactylaceae</taxon>
        <taxon>Phaeodactylum</taxon>
    </lineage>
</organism>
<dbReference type="AlphaFoldDB" id="B7G2M5"/>
<dbReference type="GO" id="GO:0001510">
    <property type="term" value="P:RNA methylation"/>
    <property type="evidence" value="ECO:0007669"/>
    <property type="project" value="InterPro"/>
</dbReference>
<dbReference type="InterPro" id="IPR023267">
    <property type="entry name" value="RCMT"/>
</dbReference>
<reference evidence="2" key="2">
    <citation type="submission" date="2008-08" db="EMBL/GenBank/DDBJ databases">
        <authorList>
            <consortium name="Diatom Consortium"/>
            <person name="Grigoriev I."/>
            <person name="Grimwood J."/>
            <person name="Kuo A."/>
            <person name="Otillar R.P."/>
            <person name="Salamov A."/>
            <person name="Detter J.C."/>
            <person name="Lindquist E."/>
            <person name="Shapiro H."/>
            <person name="Lucas S."/>
            <person name="Glavina del Rio T."/>
            <person name="Pitluck S."/>
            <person name="Rokhsar D."/>
            <person name="Bowler C."/>
        </authorList>
    </citation>
    <scope>GENOME REANNOTATION</scope>
    <source>
        <strain evidence="2">CCAP 1055/1</strain>
    </source>
</reference>
<name>B7G2M5_PHATC</name>